<comment type="caution">
    <text evidence="3">The sequence shown here is derived from an EMBL/GenBank/DDBJ whole genome shotgun (WGS) entry which is preliminary data.</text>
</comment>
<protein>
    <submittedName>
        <fullName evidence="3">Uncharacterized protein</fullName>
    </submittedName>
</protein>
<accession>A0ABP0G8F2</accession>
<evidence type="ECO:0000313" key="4">
    <source>
        <dbReference type="Proteomes" id="UP001642483"/>
    </source>
</evidence>
<sequence>MSEDLKKYLYRQLSSIKGLVAIVVSDRDGVPVLKVTNDKAPEFALRSGFLSTFPLASDLSGKLGLGKNDYFICCYNNYTVVHFNKQPLTISFIASSSANTGLILNLGAELKPSLEVLKQIVKD</sequence>
<reference evidence="3 4" key="1">
    <citation type="submission" date="2024-02" db="EMBL/GenBank/DDBJ databases">
        <authorList>
            <person name="Daric V."/>
            <person name="Darras S."/>
        </authorList>
    </citation>
    <scope>NUCLEOTIDE SEQUENCE [LARGE SCALE GENOMIC DNA]</scope>
</reference>
<proteinExistence type="inferred from homology"/>
<keyword evidence="4" id="KW-1185">Reference proteome</keyword>
<dbReference type="EMBL" id="CAWYQH010000102">
    <property type="protein sequence ID" value="CAK8686385.1"/>
    <property type="molecule type" value="Genomic_DNA"/>
</dbReference>
<dbReference type="Gene3D" id="3.30.450.30">
    <property type="entry name" value="Dynein light chain 2a, cytoplasmic"/>
    <property type="match status" value="1"/>
</dbReference>
<dbReference type="SUPFAM" id="SSF103196">
    <property type="entry name" value="Roadblock/LC7 domain"/>
    <property type="match status" value="1"/>
</dbReference>
<gene>
    <name evidence="3" type="ORF">CVLEPA_LOCUS18326</name>
</gene>
<comment type="similarity">
    <text evidence="2">Belongs to the LAMTOR3 family.</text>
</comment>
<dbReference type="Pfam" id="PF08923">
    <property type="entry name" value="MAPKK1_Int"/>
    <property type="match status" value="1"/>
</dbReference>
<evidence type="ECO:0000256" key="2">
    <source>
        <dbReference type="ARBA" id="ARBA00005356"/>
    </source>
</evidence>
<dbReference type="PANTHER" id="PTHR13378:SF1">
    <property type="entry name" value="RAGULATOR COMPLEX PROTEIN LAMTOR3"/>
    <property type="match status" value="1"/>
</dbReference>
<dbReference type="InterPro" id="IPR015019">
    <property type="entry name" value="LAMTOR3"/>
</dbReference>
<dbReference type="SMART" id="SM01278">
    <property type="entry name" value="MAPKK1_Int"/>
    <property type="match status" value="1"/>
</dbReference>
<dbReference type="Proteomes" id="UP001642483">
    <property type="component" value="Unassembled WGS sequence"/>
</dbReference>
<comment type="subcellular location">
    <subcellularLocation>
        <location evidence="1">Late endosome membrane</location>
        <topology evidence="1">Peripheral membrane protein</topology>
        <orientation evidence="1">Cytoplasmic side</orientation>
    </subcellularLocation>
</comment>
<dbReference type="PANTHER" id="PTHR13378">
    <property type="entry name" value="REGULATOR COMPLEX PROTEIN LAMTOR3"/>
    <property type="match status" value="1"/>
</dbReference>
<evidence type="ECO:0000256" key="1">
    <source>
        <dbReference type="ARBA" id="ARBA00004492"/>
    </source>
</evidence>
<organism evidence="3 4">
    <name type="scientific">Clavelina lepadiformis</name>
    <name type="common">Light-bulb sea squirt</name>
    <name type="synonym">Ascidia lepadiformis</name>
    <dbReference type="NCBI Taxonomy" id="159417"/>
    <lineage>
        <taxon>Eukaryota</taxon>
        <taxon>Metazoa</taxon>
        <taxon>Chordata</taxon>
        <taxon>Tunicata</taxon>
        <taxon>Ascidiacea</taxon>
        <taxon>Aplousobranchia</taxon>
        <taxon>Clavelinidae</taxon>
        <taxon>Clavelina</taxon>
    </lineage>
</organism>
<evidence type="ECO:0000313" key="3">
    <source>
        <dbReference type="EMBL" id="CAK8686385.1"/>
    </source>
</evidence>
<name>A0ABP0G8F2_CLALP</name>